<reference evidence="1" key="2">
    <citation type="submission" date="2021-04" db="EMBL/GenBank/DDBJ databases">
        <authorList>
            <person name="Gilroy R."/>
        </authorList>
    </citation>
    <scope>NUCLEOTIDE SEQUENCE</scope>
    <source>
        <strain evidence="1">CHK192-19661</strain>
    </source>
</reference>
<accession>A0A9D2D5Q0</accession>
<proteinExistence type="predicted"/>
<name>A0A9D2D5Q0_9FIRM</name>
<sequence length="101" mass="12168">MVTMQEIREDLRQIRYYYSKKEMFENATKYIVASSVVDKVNRYNEAVKDAPPRLYDLYVSLYVQNNTQAALAYEWDYCNDYIKRLNKQLCVFFFKAFNGDK</sequence>
<evidence type="ECO:0000313" key="1">
    <source>
        <dbReference type="EMBL" id="HIZ09122.1"/>
    </source>
</evidence>
<protein>
    <submittedName>
        <fullName evidence="1">Uncharacterized protein</fullName>
    </submittedName>
</protein>
<reference evidence="1" key="1">
    <citation type="journal article" date="2021" name="PeerJ">
        <title>Extensive microbial diversity within the chicken gut microbiome revealed by metagenomics and culture.</title>
        <authorList>
            <person name="Gilroy R."/>
            <person name="Ravi A."/>
            <person name="Getino M."/>
            <person name="Pursley I."/>
            <person name="Horton D.L."/>
            <person name="Alikhan N.F."/>
            <person name="Baker D."/>
            <person name="Gharbi K."/>
            <person name="Hall N."/>
            <person name="Watson M."/>
            <person name="Adriaenssens E.M."/>
            <person name="Foster-Nyarko E."/>
            <person name="Jarju S."/>
            <person name="Secka A."/>
            <person name="Antonio M."/>
            <person name="Oren A."/>
            <person name="Chaudhuri R.R."/>
            <person name="La Ragione R."/>
            <person name="Hildebrand F."/>
            <person name="Pallen M.J."/>
        </authorList>
    </citation>
    <scope>NUCLEOTIDE SEQUENCE</scope>
    <source>
        <strain evidence="1">CHK192-19661</strain>
    </source>
</reference>
<dbReference type="Proteomes" id="UP000824025">
    <property type="component" value="Unassembled WGS sequence"/>
</dbReference>
<organism evidence="1 2">
    <name type="scientific">Candidatus Borkfalkia avicola</name>
    <dbReference type="NCBI Taxonomy" id="2838503"/>
    <lineage>
        <taxon>Bacteria</taxon>
        <taxon>Bacillati</taxon>
        <taxon>Bacillota</taxon>
        <taxon>Clostridia</taxon>
        <taxon>Christensenellales</taxon>
        <taxon>Christensenellaceae</taxon>
        <taxon>Candidatus Borkfalkia</taxon>
    </lineage>
</organism>
<dbReference type="EMBL" id="DXCF01000004">
    <property type="protein sequence ID" value="HIZ09122.1"/>
    <property type="molecule type" value="Genomic_DNA"/>
</dbReference>
<dbReference type="AlphaFoldDB" id="A0A9D2D5Q0"/>
<evidence type="ECO:0000313" key="2">
    <source>
        <dbReference type="Proteomes" id="UP000824025"/>
    </source>
</evidence>
<comment type="caution">
    <text evidence="1">The sequence shown here is derived from an EMBL/GenBank/DDBJ whole genome shotgun (WGS) entry which is preliminary data.</text>
</comment>
<gene>
    <name evidence="1" type="ORF">H9726_01415</name>
</gene>